<keyword evidence="4" id="KW-1185">Reference proteome</keyword>
<dbReference type="InterPro" id="IPR050098">
    <property type="entry name" value="TFPI/VKTCI-like"/>
</dbReference>
<reference evidence="3" key="3">
    <citation type="submission" date="2025-09" db="UniProtKB">
        <authorList>
            <consortium name="Ensembl"/>
        </authorList>
    </citation>
    <scope>IDENTIFICATION</scope>
</reference>
<dbReference type="Ensembl" id="ENSACAT00000047426.1">
    <property type="protein sequence ID" value="ENSACAP00000040696.1"/>
    <property type="gene ID" value="ENSACAG00000039507.1"/>
</dbReference>
<dbReference type="InterPro" id="IPR002223">
    <property type="entry name" value="Kunitz_BPTI"/>
</dbReference>
<dbReference type="InParanoid" id="A0A803TZQ6"/>
<feature type="domain" description="BPTI/Kunitz inhibitor" evidence="2">
    <location>
        <begin position="27"/>
        <end position="76"/>
    </location>
</feature>
<evidence type="ECO:0000259" key="2">
    <source>
        <dbReference type="PROSITE" id="PS50279"/>
    </source>
</evidence>
<dbReference type="PROSITE" id="PS50279">
    <property type="entry name" value="BPTI_KUNITZ_2"/>
    <property type="match status" value="1"/>
</dbReference>
<proteinExistence type="predicted"/>
<protein>
    <recommendedName>
        <fullName evidence="2">BPTI/Kunitz inhibitor domain-containing protein</fullName>
    </recommendedName>
</protein>
<dbReference type="Proteomes" id="UP000001646">
    <property type="component" value="Unplaced"/>
</dbReference>
<dbReference type="SUPFAM" id="SSF57362">
    <property type="entry name" value="BPTI-like"/>
    <property type="match status" value="1"/>
</dbReference>
<dbReference type="PANTHER" id="PTHR10083:SF374">
    <property type="entry name" value="BPTI_KUNITZ INHIBITOR DOMAIN-CONTAINING PROTEIN"/>
    <property type="match status" value="1"/>
</dbReference>
<sequence length="81" mass="9656">QCHQSIENIDYKNMLDNPERWIQETICSLPRETGRCRRSLRRFYFNIETGQCEIFLYGGCGNDNNFHSVIECLQMCRFGKK</sequence>
<dbReference type="AlphaFoldDB" id="A0A803TZQ6"/>
<evidence type="ECO:0000256" key="1">
    <source>
        <dbReference type="ARBA" id="ARBA00023157"/>
    </source>
</evidence>
<dbReference type="FunFam" id="4.10.410.10:FF:000004">
    <property type="entry name" value="Tissue factor pathway inhibitor"/>
    <property type="match status" value="1"/>
</dbReference>
<dbReference type="Pfam" id="PF00014">
    <property type="entry name" value="Kunitz_BPTI"/>
    <property type="match status" value="1"/>
</dbReference>
<organism evidence="3 4">
    <name type="scientific">Anolis carolinensis</name>
    <name type="common">Green anole</name>
    <name type="synonym">American chameleon</name>
    <dbReference type="NCBI Taxonomy" id="28377"/>
    <lineage>
        <taxon>Eukaryota</taxon>
        <taxon>Metazoa</taxon>
        <taxon>Chordata</taxon>
        <taxon>Craniata</taxon>
        <taxon>Vertebrata</taxon>
        <taxon>Euteleostomi</taxon>
        <taxon>Lepidosauria</taxon>
        <taxon>Squamata</taxon>
        <taxon>Bifurcata</taxon>
        <taxon>Unidentata</taxon>
        <taxon>Episquamata</taxon>
        <taxon>Toxicofera</taxon>
        <taxon>Iguania</taxon>
        <taxon>Dactyloidae</taxon>
        <taxon>Anolis</taxon>
    </lineage>
</organism>
<name>A0A803TZQ6_ANOCA</name>
<reference evidence="3" key="1">
    <citation type="submission" date="2009-12" db="EMBL/GenBank/DDBJ databases">
        <title>The Genome Sequence of Anolis carolinensis (Green Anole Lizard).</title>
        <authorList>
            <consortium name="The Genome Sequencing Platform"/>
            <person name="Di Palma F."/>
            <person name="Alfoldi J."/>
            <person name="Heiman D."/>
            <person name="Young S."/>
            <person name="Grabherr M."/>
            <person name="Johnson J."/>
            <person name="Lander E.S."/>
            <person name="Lindblad-Toh K."/>
        </authorList>
    </citation>
    <scope>NUCLEOTIDE SEQUENCE [LARGE SCALE GENOMIC DNA]</scope>
    <source>
        <strain evidence="3">JBL SC #1</strain>
    </source>
</reference>
<dbReference type="PANTHER" id="PTHR10083">
    <property type="entry name" value="KUNITZ-TYPE PROTEASE INHIBITOR-RELATED"/>
    <property type="match status" value="1"/>
</dbReference>
<accession>A0A803TZQ6</accession>
<evidence type="ECO:0000313" key="4">
    <source>
        <dbReference type="Proteomes" id="UP000001646"/>
    </source>
</evidence>
<keyword evidence="1" id="KW-1015">Disulfide bond</keyword>
<dbReference type="InterPro" id="IPR036880">
    <property type="entry name" value="Kunitz_BPTI_sf"/>
</dbReference>
<dbReference type="GO" id="GO:0004867">
    <property type="term" value="F:serine-type endopeptidase inhibitor activity"/>
    <property type="evidence" value="ECO:0007669"/>
    <property type="project" value="InterPro"/>
</dbReference>
<evidence type="ECO:0000313" key="3">
    <source>
        <dbReference type="Ensembl" id="ENSACAP00000040696.1"/>
    </source>
</evidence>
<dbReference type="CDD" id="cd00109">
    <property type="entry name" value="Kunitz-type"/>
    <property type="match status" value="1"/>
</dbReference>
<reference evidence="3" key="2">
    <citation type="submission" date="2025-08" db="UniProtKB">
        <authorList>
            <consortium name="Ensembl"/>
        </authorList>
    </citation>
    <scope>IDENTIFICATION</scope>
</reference>
<dbReference type="GeneTree" id="ENSGT00960000189958"/>
<dbReference type="SMART" id="SM00131">
    <property type="entry name" value="KU"/>
    <property type="match status" value="1"/>
</dbReference>
<dbReference type="Gene3D" id="4.10.410.10">
    <property type="entry name" value="Pancreatic trypsin inhibitor Kunitz domain"/>
    <property type="match status" value="1"/>
</dbReference>